<keyword evidence="1" id="KW-0175">Coiled coil</keyword>
<protein>
    <submittedName>
        <fullName evidence="2">Uncharacterized protein</fullName>
    </submittedName>
</protein>
<feature type="coiled-coil region" evidence="1">
    <location>
        <begin position="13"/>
        <end position="40"/>
    </location>
</feature>
<evidence type="ECO:0000256" key="1">
    <source>
        <dbReference type="SAM" id="Coils"/>
    </source>
</evidence>
<proteinExistence type="predicted"/>
<sequence>MSRMVKVKKNHVIVALKHQLAVANNRAEVAERDMRLARQQNAWADETNVVLPPPTKRLRTFLWWSF</sequence>
<gene>
    <name evidence="2" type="ORF">UFOVP1339_33</name>
</gene>
<name>A0A6J5S418_9CAUD</name>
<reference evidence="2" key="1">
    <citation type="submission" date="2020-05" db="EMBL/GenBank/DDBJ databases">
        <authorList>
            <person name="Chiriac C."/>
            <person name="Salcher M."/>
            <person name="Ghai R."/>
            <person name="Kavagutti S V."/>
        </authorList>
    </citation>
    <scope>NUCLEOTIDE SEQUENCE</scope>
</reference>
<dbReference type="EMBL" id="LR797300">
    <property type="protein sequence ID" value="CAB4200212.1"/>
    <property type="molecule type" value="Genomic_DNA"/>
</dbReference>
<evidence type="ECO:0000313" key="2">
    <source>
        <dbReference type="EMBL" id="CAB4200212.1"/>
    </source>
</evidence>
<organism evidence="2">
    <name type="scientific">uncultured Caudovirales phage</name>
    <dbReference type="NCBI Taxonomy" id="2100421"/>
    <lineage>
        <taxon>Viruses</taxon>
        <taxon>Duplodnaviria</taxon>
        <taxon>Heunggongvirae</taxon>
        <taxon>Uroviricota</taxon>
        <taxon>Caudoviricetes</taxon>
        <taxon>Peduoviridae</taxon>
        <taxon>Maltschvirus</taxon>
        <taxon>Maltschvirus maltsch</taxon>
    </lineage>
</organism>
<accession>A0A6J5S418</accession>